<dbReference type="EMBL" id="JACHVQ010000007">
    <property type="protein sequence ID" value="MBB2894727.1"/>
    <property type="molecule type" value="Genomic_DNA"/>
</dbReference>
<feature type="domain" description="CoA-binding" evidence="1">
    <location>
        <begin position="18"/>
        <end position="112"/>
    </location>
</feature>
<gene>
    <name evidence="2" type="ORF">FHU39_004778</name>
</gene>
<sequence>MTDKHSWTSPTTSDIRELLEGARTVAVVGASDNPTRPSYDVSSYLVSQTDYEVWFVNPNLTTLLGKPVFPSLAALPEAPDLVDVFRRRSELANVAEQAVAAKAGTLWFQLGLYDEAVAGTATAAGLTVVMDRCLRVQHSWLIGPHR</sequence>
<dbReference type="Pfam" id="PF13380">
    <property type="entry name" value="CoA_binding_2"/>
    <property type="match status" value="1"/>
</dbReference>
<dbReference type="Proteomes" id="UP000559182">
    <property type="component" value="Unassembled WGS sequence"/>
</dbReference>
<dbReference type="PANTHER" id="PTHR33303:SF2">
    <property type="entry name" value="COA-BINDING DOMAIN-CONTAINING PROTEIN"/>
    <property type="match status" value="1"/>
</dbReference>
<evidence type="ECO:0000313" key="3">
    <source>
        <dbReference type="Proteomes" id="UP000559182"/>
    </source>
</evidence>
<proteinExistence type="predicted"/>
<dbReference type="InterPro" id="IPR003781">
    <property type="entry name" value="CoA-bd"/>
</dbReference>
<comment type="caution">
    <text evidence="2">The sequence shown here is derived from an EMBL/GenBank/DDBJ whole genome shotgun (WGS) entry which is preliminary data.</text>
</comment>
<evidence type="ECO:0000259" key="1">
    <source>
        <dbReference type="SMART" id="SM00881"/>
    </source>
</evidence>
<dbReference type="SMART" id="SM00881">
    <property type="entry name" value="CoA_binding"/>
    <property type="match status" value="1"/>
</dbReference>
<dbReference type="Gene3D" id="3.40.50.720">
    <property type="entry name" value="NAD(P)-binding Rossmann-like Domain"/>
    <property type="match status" value="1"/>
</dbReference>
<keyword evidence="3" id="KW-1185">Reference proteome</keyword>
<dbReference type="InterPro" id="IPR036291">
    <property type="entry name" value="NAD(P)-bd_dom_sf"/>
</dbReference>
<dbReference type="PANTHER" id="PTHR33303">
    <property type="entry name" value="CYTOPLASMIC PROTEIN-RELATED"/>
    <property type="match status" value="1"/>
</dbReference>
<evidence type="ECO:0000313" key="2">
    <source>
        <dbReference type="EMBL" id="MBB2894727.1"/>
    </source>
</evidence>
<dbReference type="RefSeq" id="WP_183323157.1">
    <property type="nucleotide sequence ID" value="NZ_JACHVQ010000007.1"/>
</dbReference>
<dbReference type="SUPFAM" id="SSF51735">
    <property type="entry name" value="NAD(P)-binding Rossmann-fold domains"/>
    <property type="match status" value="1"/>
</dbReference>
<name>A0A839NBY9_9MICO</name>
<organism evidence="2 3">
    <name type="scientific">Flexivirga oryzae</name>
    <dbReference type="NCBI Taxonomy" id="1794944"/>
    <lineage>
        <taxon>Bacteria</taxon>
        <taxon>Bacillati</taxon>
        <taxon>Actinomycetota</taxon>
        <taxon>Actinomycetes</taxon>
        <taxon>Micrococcales</taxon>
        <taxon>Dermacoccaceae</taxon>
        <taxon>Flexivirga</taxon>
    </lineage>
</organism>
<protein>
    <recommendedName>
        <fullName evidence="1">CoA-binding domain-containing protein</fullName>
    </recommendedName>
</protein>
<reference evidence="2 3" key="1">
    <citation type="submission" date="2020-08" db="EMBL/GenBank/DDBJ databases">
        <title>Sequencing the genomes of 1000 actinobacteria strains.</title>
        <authorList>
            <person name="Klenk H.-P."/>
        </authorList>
    </citation>
    <scope>NUCLEOTIDE SEQUENCE [LARGE SCALE GENOMIC DNA]</scope>
    <source>
        <strain evidence="2 3">DSM 105369</strain>
    </source>
</reference>
<dbReference type="AlphaFoldDB" id="A0A839NBY9"/>
<accession>A0A839NBY9</accession>